<keyword evidence="7" id="KW-1185">Reference proteome</keyword>
<dbReference type="PANTHER" id="PTHR12176:SF80">
    <property type="entry name" value="EEF1A LYSINE METHYLTRANSFERASE 4"/>
    <property type="match status" value="1"/>
</dbReference>
<proteinExistence type="inferred from homology"/>
<dbReference type="InterPro" id="IPR051419">
    <property type="entry name" value="Lys/N-term_MeTrsfase_sf"/>
</dbReference>
<keyword evidence="2" id="KW-0489">Methyltransferase</keyword>
<dbReference type="Proteomes" id="UP000319801">
    <property type="component" value="Unassembled WGS sequence"/>
</dbReference>
<dbReference type="InterPro" id="IPR013216">
    <property type="entry name" value="Methyltransf_11"/>
</dbReference>
<keyword evidence="4" id="KW-1133">Transmembrane helix</keyword>
<reference evidence="6 7" key="1">
    <citation type="journal article" date="2019" name="Genome Biol. Evol.">
        <title>Whole-Genome Sequencing of the Giant Devil Catfish, Bagarius yarrelli.</title>
        <authorList>
            <person name="Jiang W."/>
            <person name="Lv Y."/>
            <person name="Cheng L."/>
            <person name="Yang K."/>
            <person name="Chao B."/>
            <person name="Wang X."/>
            <person name="Li Y."/>
            <person name="Pan X."/>
            <person name="You X."/>
            <person name="Zhang Y."/>
            <person name="Yang J."/>
            <person name="Li J."/>
            <person name="Zhang X."/>
            <person name="Liu S."/>
            <person name="Sun C."/>
            <person name="Yang J."/>
            <person name="Shi Q."/>
        </authorList>
    </citation>
    <scope>NUCLEOTIDE SEQUENCE [LARGE SCALE GENOMIC DNA]</scope>
    <source>
        <strain evidence="6">JWS20170419001</strain>
        <tissue evidence="6">Muscle</tissue>
    </source>
</reference>
<organism evidence="6 7">
    <name type="scientific">Bagarius yarrelli</name>
    <name type="common">Goonch</name>
    <name type="synonym">Bagrus yarrelli</name>
    <dbReference type="NCBI Taxonomy" id="175774"/>
    <lineage>
        <taxon>Eukaryota</taxon>
        <taxon>Metazoa</taxon>
        <taxon>Chordata</taxon>
        <taxon>Craniata</taxon>
        <taxon>Vertebrata</taxon>
        <taxon>Euteleostomi</taxon>
        <taxon>Actinopterygii</taxon>
        <taxon>Neopterygii</taxon>
        <taxon>Teleostei</taxon>
        <taxon>Ostariophysi</taxon>
        <taxon>Siluriformes</taxon>
        <taxon>Sisoridae</taxon>
        <taxon>Sisorinae</taxon>
        <taxon>Bagarius</taxon>
    </lineage>
</organism>
<evidence type="ECO:0000256" key="4">
    <source>
        <dbReference type="SAM" id="Phobius"/>
    </source>
</evidence>
<dbReference type="Gene3D" id="3.40.50.150">
    <property type="entry name" value="Vaccinia Virus protein VP39"/>
    <property type="match status" value="2"/>
</dbReference>
<protein>
    <submittedName>
        <fullName evidence="6">Endothelin-converting enzyme 2</fullName>
    </submittedName>
</protein>
<evidence type="ECO:0000313" key="6">
    <source>
        <dbReference type="EMBL" id="TSP90469.1"/>
    </source>
</evidence>
<keyword evidence="3" id="KW-0808">Transferase</keyword>
<gene>
    <name evidence="6" type="ORF">Baya_11021</name>
</gene>
<keyword evidence="4" id="KW-0472">Membrane</keyword>
<comment type="caution">
    <text evidence="6">The sequence shown here is derived from an EMBL/GenBank/DDBJ whole genome shotgun (WGS) entry which is preliminary data.</text>
</comment>
<evidence type="ECO:0000256" key="3">
    <source>
        <dbReference type="ARBA" id="ARBA00022679"/>
    </source>
</evidence>
<keyword evidence="4" id="KW-0812">Transmembrane</keyword>
<name>A0A556UYX5_BAGYA</name>
<comment type="similarity">
    <text evidence="1">Belongs to the methyltransferase superfamily.</text>
</comment>
<dbReference type="PANTHER" id="PTHR12176">
    <property type="entry name" value="SAM-DEPENDENT METHYLTRANSFERASE SUPERFAMILY PROTEIN"/>
    <property type="match status" value="1"/>
</dbReference>
<feature type="domain" description="Methyltransferase type 11" evidence="5">
    <location>
        <begin position="97"/>
        <end position="203"/>
    </location>
</feature>
<dbReference type="InterPro" id="IPR029063">
    <property type="entry name" value="SAM-dependent_MTases_sf"/>
</dbReference>
<sequence length="284" mass="33472">MAYLADCNKKYKDVDYWNERYRTEETFDWFGDFAQFRHLLVQHVGTEEKILMLALGFNYFAYIYILSLVNREIQWRMRQKIFILRFLIHWSKEKQLCCGNSALSLHMYLAGYKTITNVDYSSVCVENMAQRHSDCVGMSWVCMDARRLAFPDSSFDVVIEKGTLDAMLVEERDPWNISDGSAQVLHNVLKEISRVLKPGGRFVSVTFAQPHFRKKLYAHQEYSWSINHYYYGDSFHYFFYVLTKGEELSPEDAALEVCYQTEDQPTVVTYQEVENDDFLNKIGL</sequence>
<dbReference type="GO" id="GO:0008757">
    <property type="term" value="F:S-adenosylmethionine-dependent methyltransferase activity"/>
    <property type="evidence" value="ECO:0007669"/>
    <property type="project" value="InterPro"/>
</dbReference>
<accession>A0A556UYX5</accession>
<dbReference type="Pfam" id="PF08241">
    <property type="entry name" value="Methyltransf_11"/>
    <property type="match status" value="1"/>
</dbReference>
<evidence type="ECO:0000256" key="1">
    <source>
        <dbReference type="ARBA" id="ARBA00008361"/>
    </source>
</evidence>
<evidence type="ECO:0000256" key="2">
    <source>
        <dbReference type="ARBA" id="ARBA00022603"/>
    </source>
</evidence>
<dbReference type="EMBL" id="VCAZ01000080">
    <property type="protein sequence ID" value="TSP90469.1"/>
    <property type="molecule type" value="Genomic_DNA"/>
</dbReference>
<dbReference type="CDD" id="cd02440">
    <property type="entry name" value="AdoMet_MTases"/>
    <property type="match status" value="1"/>
</dbReference>
<feature type="transmembrane region" description="Helical" evidence="4">
    <location>
        <begin position="50"/>
        <end position="69"/>
    </location>
</feature>
<dbReference type="OrthoDB" id="411785at2759"/>
<dbReference type="SUPFAM" id="SSF53335">
    <property type="entry name" value="S-adenosyl-L-methionine-dependent methyltransferases"/>
    <property type="match status" value="1"/>
</dbReference>
<dbReference type="GO" id="GO:0032259">
    <property type="term" value="P:methylation"/>
    <property type="evidence" value="ECO:0007669"/>
    <property type="project" value="UniProtKB-KW"/>
</dbReference>
<dbReference type="AlphaFoldDB" id="A0A556UYX5"/>
<evidence type="ECO:0000313" key="7">
    <source>
        <dbReference type="Proteomes" id="UP000319801"/>
    </source>
</evidence>
<evidence type="ECO:0000259" key="5">
    <source>
        <dbReference type="Pfam" id="PF08241"/>
    </source>
</evidence>